<dbReference type="PANTHER" id="PTHR34385:SF1">
    <property type="entry name" value="PEPTIDOGLYCAN L-ALANYL-D-GLUTAMATE ENDOPEPTIDASE CWLK"/>
    <property type="match status" value="1"/>
</dbReference>
<dbReference type="PANTHER" id="PTHR34385">
    <property type="entry name" value="D-ALANYL-D-ALANINE CARBOXYPEPTIDASE"/>
    <property type="match status" value="1"/>
</dbReference>
<dbReference type="AlphaFoldDB" id="A0A4S3KD35"/>
<dbReference type="InterPro" id="IPR052179">
    <property type="entry name" value="DD-CPase-like"/>
</dbReference>
<dbReference type="Proteomes" id="UP000306317">
    <property type="component" value="Unassembled WGS sequence"/>
</dbReference>
<gene>
    <name evidence="2" type="ORF">B1991_13815</name>
</gene>
<dbReference type="RefSeq" id="WP_136259265.1">
    <property type="nucleotide sequence ID" value="NZ_MWIO01000039.1"/>
</dbReference>
<dbReference type="Gene3D" id="3.30.1380.10">
    <property type="match status" value="1"/>
</dbReference>
<keyword evidence="3" id="KW-1185">Reference proteome</keyword>
<dbReference type="Pfam" id="PF13539">
    <property type="entry name" value="Peptidase_M15_4"/>
    <property type="match status" value="1"/>
</dbReference>
<evidence type="ECO:0000313" key="2">
    <source>
        <dbReference type="EMBL" id="THD06289.1"/>
    </source>
</evidence>
<comment type="caution">
    <text evidence="2">The sequence shown here is derived from an EMBL/GenBank/DDBJ whole genome shotgun (WGS) entry which is preliminary data.</text>
</comment>
<dbReference type="InterPro" id="IPR009045">
    <property type="entry name" value="Zn_M74/Hedgehog-like"/>
</dbReference>
<evidence type="ECO:0000313" key="3">
    <source>
        <dbReference type="Proteomes" id="UP000306317"/>
    </source>
</evidence>
<dbReference type="SUPFAM" id="SSF55166">
    <property type="entry name" value="Hedgehog/DD-peptidase"/>
    <property type="match status" value="1"/>
</dbReference>
<protein>
    <submittedName>
        <fullName evidence="2">Peptidase M15</fullName>
    </submittedName>
</protein>
<proteinExistence type="predicted"/>
<feature type="domain" description="Peptidase M15C" evidence="1">
    <location>
        <begin position="114"/>
        <end position="173"/>
    </location>
</feature>
<dbReference type="GO" id="GO:0008233">
    <property type="term" value="F:peptidase activity"/>
    <property type="evidence" value="ECO:0007669"/>
    <property type="project" value="InterPro"/>
</dbReference>
<dbReference type="InterPro" id="IPR039561">
    <property type="entry name" value="Peptidase_M15C"/>
</dbReference>
<sequence length="202" mass="21961">MRIEEMIAAVQQTLGVEVDGKAGPQTWGAIYARLVGKKIDRMEPSAAISPVDARSEKVIATLLPQVRPIARALVQKAAVAGITIRVISGLRSYEEQAALYAQGRTAPGKKVTNARAGYSNHNFGIAFDVGVFEGNRYLPESPKYKAVGALGMDLGLEWGGNWKTIVDQPHFQLRPAWAADESESQMLAELRSRKDHGEAVYA</sequence>
<dbReference type="OrthoDB" id="8479979at2"/>
<dbReference type="EMBL" id="MWIO01000039">
    <property type="protein sequence ID" value="THD06289.1"/>
    <property type="molecule type" value="Genomic_DNA"/>
</dbReference>
<organism evidence="2 3">
    <name type="scientific">Rhodanobacter lindaniclasticus</name>
    <dbReference type="NCBI Taxonomy" id="75310"/>
    <lineage>
        <taxon>Bacteria</taxon>
        <taxon>Pseudomonadati</taxon>
        <taxon>Pseudomonadota</taxon>
        <taxon>Gammaproteobacteria</taxon>
        <taxon>Lysobacterales</taxon>
        <taxon>Rhodanobacteraceae</taxon>
        <taxon>Rhodanobacter</taxon>
    </lineage>
</organism>
<dbReference type="CDD" id="cd14845">
    <property type="entry name" value="L-Ala-D-Glu_peptidase_like"/>
    <property type="match status" value="1"/>
</dbReference>
<accession>A0A4S3KD35</accession>
<name>A0A4S3KD35_9GAMM</name>
<evidence type="ECO:0000259" key="1">
    <source>
        <dbReference type="Pfam" id="PF13539"/>
    </source>
</evidence>
<reference evidence="2 3" key="1">
    <citation type="submission" date="2017-02" db="EMBL/GenBank/DDBJ databases">
        <title>Whole genome sequencing of Rhodanobacter lindaniclasticus DSM 17932.</title>
        <authorList>
            <person name="Kumar S."/>
            <person name="Patil P."/>
            <person name="Patil P.B."/>
        </authorList>
    </citation>
    <scope>NUCLEOTIDE SEQUENCE [LARGE SCALE GENOMIC DNA]</scope>
    <source>
        <strain evidence="2 3">DSM 17932</strain>
    </source>
</reference>